<dbReference type="InterPro" id="IPR003293">
    <property type="entry name" value="Nudix_hydrolase6-like"/>
</dbReference>
<dbReference type="Gene3D" id="3.90.79.10">
    <property type="entry name" value="Nucleoside Triphosphate Pyrophosphohydrolase"/>
    <property type="match status" value="1"/>
</dbReference>
<dbReference type="PANTHER" id="PTHR13994">
    <property type="entry name" value="NUDIX HYDROLASE RELATED"/>
    <property type="match status" value="1"/>
</dbReference>
<evidence type="ECO:0000256" key="2">
    <source>
        <dbReference type="RuleBase" id="RU003476"/>
    </source>
</evidence>
<dbReference type="InterPro" id="IPR020084">
    <property type="entry name" value="NUDIX_hydrolase_CS"/>
</dbReference>
<dbReference type="Proteomes" id="UP000294830">
    <property type="component" value="Unassembled WGS sequence"/>
</dbReference>
<dbReference type="GO" id="GO:0035529">
    <property type="term" value="F:NADH pyrophosphatase activity"/>
    <property type="evidence" value="ECO:0007669"/>
    <property type="project" value="TreeGrafter"/>
</dbReference>
<dbReference type="InterPro" id="IPR040618">
    <property type="entry name" value="Pre-Nudix"/>
</dbReference>
<evidence type="ECO:0000259" key="3">
    <source>
        <dbReference type="PROSITE" id="PS51462"/>
    </source>
</evidence>
<dbReference type="GO" id="GO:0047631">
    <property type="term" value="F:ADP-ribose diphosphatase activity"/>
    <property type="evidence" value="ECO:0007669"/>
    <property type="project" value="TreeGrafter"/>
</dbReference>
<organism evidence="4 5">
    <name type="scientific">Acetobacteroides hydrogenigenes</name>
    <dbReference type="NCBI Taxonomy" id="979970"/>
    <lineage>
        <taxon>Bacteria</taxon>
        <taxon>Pseudomonadati</taxon>
        <taxon>Bacteroidota</taxon>
        <taxon>Bacteroidia</taxon>
        <taxon>Bacteroidales</taxon>
        <taxon>Rikenellaceae</taxon>
        <taxon>Acetobacteroides</taxon>
    </lineage>
</organism>
<evidence type="ECO:0000256" key="1">
    <source>
        <dbReference type="ARBA" id="ARBA00022801"/>
    </source>
</evidence>
<name>A0A4R2EN75_9BACT</name>
<accession>A0A4R2EN75</accession>
<dbReference type="Gene3D" id="3.40.630.30">
    <property type="match status" value="1"/>
</dbReference>
<dbReference type="EMBL" id="SLWB01000005">
    <property type="protein sequence ID" value="TCN68886.1"/>
    <property type="molecule type" value="Genomic_DNA"/>
</dbReference>
<dbReference type="InterPro" id="IPR015797">
    <property type="entry name" value="NUDIX_hydrolase-like_dom_sf"/>
</dbReference>
<reference evidence="4 5" key="1">
    <citation type="submission" date="2019-03" db="EMBL/GenBank/DDBJ databases">
        <title>Genomic Encyclopedia of Archaeal and Bacterial Type Strains, Phase II (KMG-II): from individual species to whole genera.</title>
        <authorList>
            <person name="Goeker M."/>
        </authorList>
    </citation>
    <scope>NUCLEOTIDE SEQUENCE [LARGE SCALE GENOMIC DNA]</scope>
    <source>
        <strain evidence="4 5">RL-C</strain>
    </source>
</reference>
<dbReference type="PANTHER" id="PTHR13994:SF13">
    <property type="entry name" value="FI03680P"/>
    <property type="match status" value="1"/>
</dbReference>
<gene>
    <name evidence="4" type="ORF">CLV25_10588</name>
</gene>
<dbReference type="SUPFAM" id="SSF55811">
    <property type="entry name" value="Nudix"/>
    <property type="match status" value="1"/>
</dbReference>
<dbReference type="PROSITE" id="PS51462">
    <property type="entry name" value="NUDIX"/>
    <property type="match status" value="1"/>
</dbReference>
<protein>
    <submittedName>
        <fullName evidence="4">ADP-ribose pyrophosphatase YjhB (NUDIX family)</fullName>
    </submittedName>
</protein>
<proteinExistence type="inferred from homology"/>
<dbReference type="Pfam" id="PF00293">
    <property type="entry name" value="NUDIX"/>
    <property type="match status" value="1"/>
</dbReference>
<dbReference type="PRINTS" id="PR00502">
    <property type="entry name" value="NUDIXFAMILY"/>
</dbReference>
<dbReference type="GO" id="GO:0051287">
    <property type="term" value="F:NAD binding"/>
    <property type="evidence" value="ECO:0007669"/>
    <property type="project" value="TreeGrafter"/>
</dbReference>
<evidence type="ECO:0000313" key="5">
    <source>
        <dbReference type="Proteomes" id="UP000294830"/>
    </source>
</evidence>
<dbReference type="PROSITE" id="PS00893">
    <property type="entry name" value="NUDIX_BOX"/>
    <property type="match status" value="1"/>
</dbReference>
<dbReference type="RefSeq" id="WP_165877018.1">
    <property type="nucleotide sequence ID" value="NZ_SLWB01000005.1"/>
</dbReference>
<comment type="similarity">
    <text evidence="2">Belongs to the Nudix hydrolase family.</text>
</comment>
<dbReference type="InterPro" id="IPR000086">
    <property type="entry name" value="NUDIX_hydrolase_dom"/>
</dbReference>
<keyword evidence="1 2" id="KW-0378">Hydrolase</keyword>
<sequence>MIETANNKYDGVVVDSTTLPDNLDDFKKGIVELVESLTNKRLLWIKIPIEKSEFIPVLTKLDFEFHHCDERSVMLVKKLAHDSFIPTTKNYIVGVGAIVLNQGQLLVVKDRFSEGYKLPGGHIDKNESIKDALRREVLEETGVSVEFESIVNIGHFRNGQFGESNLYIVCTAKAFSNDISINDSSEIVEARWIEPTEFLRSDDVNSYNKSVVLAALNNKELKLTEQQVKLRVPGGEVFF</sequence>
<dbReference type="AlphaFoldDB" id="A0A4R2EN75"/>
<dbReference type="Pfam" id="PF18290">
    <property type="entry name" value="Nudix_hydro"/>
    <property type="match status" value="1"/>
</dbReference>
<evidence type="ECO:0000313" key="4">
    <source>
        <dbReference type="EMBL" id="TCN68886.1"/>
    </source>
</evidence>
<keyword evidence="5" id="KW-1185">Reference proteome</keyword>
<comment type="caution">
    <text evidence="4">The sequence shown here is derived from an EMBL/GenBank/DDBJ whole genome shotgun (WGS) entry which is preliminary data.</text>
</comment>
<dbReference type="InterPro" id="IPR020476">
    <property type="entry name" value="Nudix_hydrolase"/>
</dbReference>
<feature type="domain" description="Nudix hydrolase" evidence="3">
    <location>
        <begin position="90"/>
        <end position="217"/>
    </location>
</feature>